<sequence>MKKMISCLTGALLILSVATGCTSSTENARTPGTGGDMKEQKFVTIATGGSSGPYYTLGGALARIYQEKLGYHTSVQSTDGTVENINLLKAKKADIAFGMSDVASFAYKGEENFKDSGPVTDLKAIAGLYLNYVQIIALKEKNIKSVADLKGKRVGVGAPNSGVEVNARIVLGGHGITYNDIKPDYLSYAEAIEQLKNGTIDASFVTSGLPNSAVIDLSKEKTVEIVPIQAADIEKMTKQFPFFVQAEIPPGVYKNEKPIPTAAIRNILLVRGDLSEEKVYKITKLFFENLGDLQAAHSAAKEIDVNHAWKNLVVPLHPGAEIYYKEVGKL</sequence>
<accession>A0ABV9PYP0</accession>
<evidence type="ECO:0000313" key="2">
    <source>
        <dbReference type="EMBL" id="MFC4766808.1"/>
    </source>
</evidence>
<dbReference type="CDD" id="cd13567">
    <property type="entry name" value="PBP2_TtGluBP"/>
    <property type="match status" value="1"/>
</dbReference>
<dbReference type="PROSITE" id="PS51257">
    <property type="entry name" value="PROKAR_LIPOPROTEIN"/>
    <property type="match status" value="1"/>
</dbReference>
<dbReference type="Gene3D" id="3.40.190.10">
    <property type="entry name" value="Periplasmic binding protein-like II"/>
    <property type="match status" value="2"/>
</dbReference>
<dbReference type="EMBL" id="JBHSHC010000031">
    <property type="protein sequence ID" value="MFC4766808.1"/>
    <property type="molecule type" value="Genomic_DNA"/>
</dbReference>
<dbReference type="InterPro" id="IPR011852">
    <property type="entry name" value="TRAP_TAXI"/>
</dbReference>
<protein>
    <submittedName>
        <fullName evidence="2">TAXI family TRAP transporter solute-binding subunit</fullName>
    </submittedName>
</protein>
<feature type="chain" id="PRO_5047500442" evidence="1">
    <location>
        <begin position="29"/>
        <end position="330"/>
    </location>
</feature>
<dbReference type="PANTHER" id="PTHR42941">
    <property type="entry name" value="SLL1037 PROTEIN"/>
    <property type="match status" value="1"/>
</dbReference>
<dbReference type="PANTHER" id="PTHR42941:SF1">
    <property type="entry name" value="SLL1037 PROTEIN"/>
    <property type="match status" value="1"/>
</dbReference>
<evidence type="ECO:0000256" key="1">
    <source>
        <dbReference type="SAM" id="SignalP"/>
    </source>
</evidence>
<name>A0ABV9PYP0_9BACL</name>
<dbReference type="Pfam" id="PF16868">
    <property type="entry name" value="NMT1_3"/>
    <property type="match status" value="1"/>
</dbReference>
<proteinExistence type="predicted"/>
<gene>
    <name evidence="2" type="ORF">ACFO8Q_05425</name>
</gene>
<keyword evidence="1" id="KW-0732">Signal</keyword>
<comment type="caution">
    <text evidence="2">The sequence shown here is derived from an EMBL/GenBank/DDBJ whole genome shotgun (WGS) entry which is preliminary data.</text>
</comment>
<dbReference type="Proteomes" id="UP001596002">
    <property type="component" value="Unassembled WGS sequence"/>
</dbReference>
<evidence type="ECO:0000313" key="3">
    <source>
        <dbReference type="Proteomes" id="UP001596002"/>
    </source>
</evidence>
<feature type="signal peptide" evidence="1">
    <location>
        <begin position="1"/>
        <end position="28"/>
    </location>
</feature>
<keyword evidence="3" id="KW-1185">Reference proteome</keyword>
<dbReference type="SUPFAM" id="SSF53850">
    <property type="entry name" value="Periplasmic binding protein-like II"/>
    <property type="match status" value="1"/>
</dbReference>
<organism evidence="2 3">
    <name type="scientific">Effusibacillus consociatus</name>
    <dbReference type="NCBI Taxonomy" id="1117041"/>
    <lineage>
        <taxon>Bacteria</taxon>
        <taxon>Bacillati</taxon>
        <taxon>Bacillota</taxon>
        <taxon>Bacilli</taxon>
        <taxon>Bacillales</taxon>
        <taxon>Alicyclobacillaceae</taxon>
        <taxon>Effusibacillus</taxon>
    </lineage>
</organism>
<dbReference type="NCBIfam" id="TIGR02122">
    <property type="entry name" value="TRAP_TAXI"/>
    <property type="match status" value="1"/>
</dbReference>
<dbReference type="RefSeq" id="WP_380024705.1">
    <property type="nucleotide sequence ID" value="NZ_JBHSHC010000031.1"/>
</dbReference>
<reference evidence="3" key="1">
    <citation type="journal article" date="2019" name="Int. J. Syst. Evol. Microbiol.">
        <title>The Global Catalogue of Microorganisms (GCM) 10K type strain sequencing project: providing services to taxonomists for standard genome sequencing and annotation.</title>
        <authorList>
            <consortium name="The Broad Institute Genomics Platform"/>
            <consortium name="The Broad Institute Genome Sequencing Center for Infectious Disease"/>
            <person name="Wu L."/>
            <person name="Ma J."/>
        </authorList>
    </citation>
    <scope>NUCLEOTIDE SEQUENCE [LARGE SCALE GENOMIC DNA]</scope>
    <source>
        <strain evidence="3">WYCCWR 12678</strain>
    </source>
</reference>